<evidence type="ECO:0008006" key="7">
    <source>
        <dbReference type="Google" id="ProtNLM"/>
    </source>
</evidence>
<dbReference type="HAMAP" id="MF_01310">
    <property type="entry name" value="Ribosomal_uS11"/>
    <property type="match status" value="1"/>
</dbReference>
<proteinExistence type="inferred from homology"/>
<keyword evidence="6" id="KW-1185">Reference proteome</keyword>
<accession>A0A9W8GMZ3</accession>
<evidence type="ECO:0000313" key="6">
    <source>
        <dbReference type="Proteomes" id="UP001151516"/>
    </source>
</evidence>
<dbReference type="OrthoDB" id="1654884at2759"/>
<dbReference type="GO" id="GO:0005840">
    <property type="term" value="C:ribosome"/>
    <property type="evidence" value="ECO:0007669"/>
    <property type="project" value="UniProtKB-KW"/>
</dbReference>
<dbReference type="GO" id="GO:0006412">
    <property type="term" value="P:translation"/>
    <property type="evidence" value="ECO:0007669"/>
    <property type="project" value="InterPro"/>
</dbReference>
<dbReference type="EMBL" id="JANBTX010000061">
    <property type="protein sequence ID" value="KAJ2687831.1"/>
    <property type="molecule type" value="Genomic_DNA"/>
</dbReference>
<protein>
    <recommendedName>
        <fullName evidence="7">Translational machinery component</fullName>
    </recommendedName>
</protein>
<keyword evidence="2" id="KW-0689">Ribosomal protein</keyword>
<dbReference type="Pfam" id="PF00411">
    <property type="entry name" value="Ribosomal_S11"/>
    <property type="match status" value="1"/>
</dbReference>
<name>A0A9W8GMZ3_9FUNG</name>
<feature type="region of interest" description="Disordered" evidence="4">
    <location>
        <begin position="1"/>
        <end position="25"/>
    </location>
</feature>
<evidence type="ECO:0000256" key="3">
    <source>
        <dbReference type="ARBA" id="ARBA00023274"/>
    </source>
</evidence>
<gene>
    <name evidence="5" type="ORF">IWW39_002645</name>
</gene>
<dbReference type="AlphaFoldDB" id="A0A9W8GMZ3"/>
<organism evidence="5 6">
    <name type="scientific">Coemansia spiralis</name>
    <dbReference type="NCBI Taxonomy" id="417178"/>
    <lineage>
        <taxon>Eukaryota</taxon>
        <taxon>Fungi</taxon>
        <taxon>Fungi incertae sedis</taxon>
        <taxon>Zoopagomycota</taxon>
        <taxon>Kickxellomycotina</taxon>
        <taxon>Kickxellomycetes</taxon>
        <taxon>Kickxellales</taxon>
        <taxon>Kickxellaceae</taxon>
        <taxon>Coemansia</taxon>
    </lineage>
</organism>
<dbReference type="Gene3D" id="3.30.420.80">
    <property type="entry name" value="Ribosomal protein S11"/>
    <property type="match status" value="1"/>
</dbReference>
<dbReference type="GO" id="GO:1990904">
    <property type="term" value="C:ribonucleoprotein complex"/>
    <property type="evidence" value="ECO:0007669"/>
    <property type="project" value="UniProtKB-KW"/>
</dbReference>
<evidence type="ECO:0000313" key="5">
    <source>
        <dbReference type="EMBL" id="KAJ2687831.1"/>
    </source>
</evidence>
<dbReference type="PANTHER" id="PTHR11759">
    <property type="entry name" value="40S RIBOSOMAL PROTEIN S14/30S RIBOSOMAL PROTEIN S11"/>
    <property type="match status" value="1"/>
</dbReference>
<dbReference type="InterPro" id="IPR036967">
    <property type="entry name" value="Ribosomal_uS11_sf"/>
</dbReference>
<dbReference type="SUPFAM" id="SSF53137">
    <property type="entry name" value="Translational machinery components"/>
    <property type="match status" value="1"/>
</dbReference>
<dbReference type="Proteomes" id="UP001151516">
    <property type="component" value="Unassembled WGS sequence"/>
</dbReference>
<evidence type="ECO:0000256" key="4">
    <source>
        <dbReference type="SAM" id="MobiDB-lite"/>
    </source>
</evidence>
<dbReference type="GO" id="GO:0003735">
    <property type="term" value="F:structural constituent of ribosome"/>
    <property type="evidence" value="ECO:0007669"/>
    <property type="project" value="InterPro"/>
</dbReference>
<evidence type="ECO:0000256" key="1">
    <source>
        <dbReference type="ARBA" id="ARBA00006194"/>
    </source>
</evidence>
<evidence type="ECO:0000256" key="2">
    <source>
        <dbReference type="ARBA" id="ARBA00022980"/>
    </source>
</evidence>
<keyword evidence="3" id="KW-0687">Ribonucleoprotein</keyword>
<feature type="compositionally biased region" description="Polar residues" evidence="4">
    <location>
        <begin position="1"/>
        <end position="12"/>
    </location>
</feature>
<reference evidence="5" key="1">
    <citation type="submission" date="2022-07" db="EMBL/GenBank/DDBJ databases">
        <title>Phylogenomic reconstructions and comparative analyses of Kickxellomycotina fungi.</title>
        <authorList>
            <person name="Reynolds N.K."/>
            <person name="Stajich J.E."/>
            <person name="Barry K."/>
            <person name="Grigoriev I.V."/>
            <person name="Crous P."/>
            <person name="Smith M.E."/>
        </authorList>
    </citation>
    <scope>NUCLEOTIDE SEQUENCE</scope>
    <source>
        <strain evidence="5">CBS 109367</strain>
    </source>
</reference>
<comment type="caution">
    <text evidence="5">The sequence shown here is derived from an EMBL/GenBank/DDBJ whole genome shotgun (WGS) entry which is preliminary data.</text>
</comment>
<sequence>MLSTQRPSTPASKAQKVPKFSQMLSNDKPMKGDFSGFIGSGRYCGHAETREREDPMSLLVLHVHSSSNNTILSLTDANGKVIVNASGGTVGFKKAQRAGFEAAYQATASIAATVKERGINVRSVELRLKGFGAGREAAFKAVNSVTNWAITRIVDTTPIPFNGCRPKKARRL</sequence>
<comment type="similarity">
    <text evidence="1">Belongs to the universal ribosomal protein uS11 family.</text>
</comment>
<dbReference type="InterPro" id="IPR001971">
    <property type="entry name" value="Ribosomal_uS11"/>
</dbReference>